<sequence length="92" mass="10247">MNADSFHKMVASEGFNEPVLVEREANGSIDVHSHPFEAKALILEGFIEIGLGSQAKRFEPGDVFHLAPEQPHWERYGPQGVVYLSARKDARS</sequence>
<keyword evidence="2" id="KW-1185">Reference proteome</keyword>
<evidence type="ECO:0000313" key="2">
    <source>
        <dbReference type="Proteomes" id="UP000831607"/>
    </source>
</evidence>
<dbReference type="SUPFAM" id="SSF51182">
    <property type="entry name" value="RmlC-like cupins"/>
    <property type="match status" value="1"/>
</dbReference>
<evidence type="ECO:0000313" key="1">
    <source>
        <dbReference type="EMBL" id="UOD51539.1"/>
    </source>
</evidence>
<gene>
    <name evidence="1" type="ORF">DHf2319_03305</name>
</gene>
<dbReference type="InterPro" id="IPR014710">
    <property type="entry name" value="RmlC-like_jellyroll"/>
</dbReference>
<accession>A0ABY4AMJ5</accession>
<protein>
    <submittedName>
        <fullName evidence="1">Cupin</fullName>
    </submittedName>
</protein>
<dbReference type="InterPro" id="IPR011051">
    <property type="entry name" value="RmlC_Cupin_sf"/>
</dbReference>
<dbReference type="Proteomes" id="UP000831607">
    <property type="component" value="Chromosome"/>
</dbReference>
<reference evidence="1 2" key="1">
    <citation type="submission" date="2020-11" db="EMBL/GenBank/DDBJ databases">
        <title>Algicoccus daihaiensis sp.nov., isolated from Daihai Lake in Inner Mongolia.</title>
        <authorList>
            <person name="Kai J."/>
        </authorList>
    </citation>
    <scope>NUCLEOTIDE SEQUENCE [LARGE SCALE GENOMIC DNA]</scope>
    <source>
        <strain evidence="2">f23</strain>
    </source>
</reference>
<organism evidence="1 2">
    <name type="scientific">Orrella daihaiensis</name>
    <dbReference type="NCBI Taxonomy" id="2782176"/>
    <lineage>
        <taxon>Bacteria</taxon>
        <taxon>Pseudomonadati</taxon>
        <taxon>Pseudomonadota</taxon>
        <taxon>Betaproteobacteria</taxon>
        <taxon>Burkholderiales</taxon>
        <taxon>Alcaligenaceae</taxon>
        <taxon>Orrella</taxon>
    </lineage>
</organism>
<name>A0ABY4AMJ5_9BURK</name>
<dbReference type="Gene3D" id="2.60.120.10">
    <property type="entry name" value="Jelly Rolls"/>
    <property type="match status" value="1"/>
</dbReference>
<dbReference type="EMBL" id="CP063982">
    <property type="protein sequence ID" value="UOD51539.1"/>
    <property type="molecule type" value="Genomic_DNA"/>
</dbReference>
<proteinExistence type="predicted"/>